<evidence type="ECO:0000313" key="1">
    <source>
        <dbReference type="EMBL" id="EWS71599.1"/>
    </source>
</evidence>
<gene>
    <name evidence="1" type="ORF">TTHERM_002653342</name>
</gene>
<evidence type="ECO:0008006" key="3">
    <source>
        <dbReference type="Google" id="ProtNLM"/>
    </source>
</evidence>
<name>W7XFK8_TETTS</name>
<organism evidence="1 2">
    <name type="scientific">Tetrahymena thermophila (strain SB210)</name>
    <dbReference type="NCBI Taxonomy" id="312017"/>
    <lineage>
        <taxon>Eukaryota</taxon>
        <taxon>Sar</taxon>
        <taxon>Alveolata</taxon>
        <taxon>Ciliophora</taxon>
        <taxon>Intramacronucleata</taxon>
        <taxon>Oligohymenophorea</taxon>
        <taxon>Hymenostomatida</taxon>
        <taxon>Tetrahymenina</taxon>
        <taxon>Tetrahymenidae</taxon>
        <taxon>Tetrahymena</taxon>
    </lineage>
</organism>
<dbReference type="SUPFAM" id="SSF52047">
    <property type="entry name" value="RNI-like"/>
    <property type="match status" value="1"/>
</dbReference>
<dbReference type="OrthoDB" id="192312at2759"/>
<accession>W7XFK8</accession>
<proteinExistence type="predicted"/>
<dbReference type="InParanoid" id="W7XFK8"/>
<evidence type="ECO:0000313" key="2">
    <source>
        <dbReference type="Proteomes" id="UP000009168"/>
    </source>
</evidence>
<reference evidence="2" key="1">
    <citation type="journal article" date="2006" name="PLoS Biol.">
        <title>Macronuclear genome sequence of the ciliate Tetrahymena thermophila, a model eukaryote.</title>
        <authorList>
            <person name="Eisen J.A."/>
            <person name="Coyne R.S."/>
            <person name="Wu M."/>
            <person name="Wu D."/>
            <person name="Thiagarajan M."/>
            <person name="Wortman J.R."/>
            <person name="Badger J.H."/>
            <person name="Ren Q."/>
            <person name="Amedeo P."/>
            <person name="Jones K.M."/>
            <person name="Tallon L.J."/>
            <person name="Delcher A.L."/>
            <person name="Salzberg S.L."/>
            <person name="Silva J.C."/>
            <person name="Haas B.J."/>
            <person name="Majoros W.H."/>
            <person name="Farzad M."/>
            <person name="Carlton J.M."/>
            <person name="Smith R.K. Jr."/>
            <person name="Garg J."/>
            <person name="Pearlman R.E."/>
            <person name="Karrer K.M."/>
            <person name="Sun L."/>
            <person name="Manning G."/>
            <person name="Elde N.C."/>
            <person name="Turkewitz A.P."/>
            <person name="Asai D.J."/>
            <person name="Wilkes D.E."/>
            <person name="Wang Y."/>
            <person name="Cai H."/>
            <person name="Collins K."/>
            <person name="Stewart B.A."/>
            <person name="Lee S.R."/>
            <person name="Wilamowska K."/>
            <person name="Weinberg Z."/>
            <person name="Ruzzo W.L."/>
            <person name="Wloga D."/>
            <person name="Gaertig J."/>
            <person name="Frankel J."/>
            <person name="Tsao C.-C."/>
            <person name="Gorovsky M.A."/>
            <person name="Keeling P.J."/>
            <person name="Waller R.F."/>
            <person name="Patron N.J."/>
            <person name="Cherry J.M."/>
            <person name="Stover N.A."/>
            <person name="Krieger C.J."/>
            <person name="del Toro C."/>
            <person name="Ryder H.F."/>
            <person name="Williamson S.C."/>
            <person name="Barbeau R.A."/>
            <person name="Hamilton E.P."/>
            <person name="Orias E."/>
        </authorList>
    </citation>
    <scope>NUCLEOTIDE SEQUENCE [LARGE SCALE GENOMIC DNA]</scope>
    <source>
        <strain evidence="2">SB210</strain>
    </source>
</reference>
<dbReference type="Proteomes" id="UP000009168">
    <property type="component" value="Unassembled WGS sequence"/>
</dbReference>
<feature type="non-terminal residue" evidence="1">
    <location>
        <position position="1"/>
    </location>
</feature>
<dbReference type="KEGG" id="tet:TTHERM_002653342"/>
<dbReference type="EMBL" id="GG662400">
    <property type="protein sequence ID" value="EWS71599.1"/>
    <property type="molecule type" value="Genomic_DNA"/>
</dbReference>
<dbReference type="AlphaFoldDB" id="W7XFK8"/>
<protein>
    <recommendedName>
        <fullName evidence="3">Kinase domain protein</fullName>
    </recommendedName>
</protein>
<dbReference type="Gene3D" id="3.80.10.10">
    <property type="entry name" value="Ribonuclease Inhibitor"/>
    <property type="match status" value="1"/>
</dbReference>
<dbReference type="InterPro" id="IPR032675">
    <property type="entry name" value="LRR_dom_sf"/>
</dbReference>
<dbReference type="GeneID" id="24442562"/>
<keyword evidence="2" id="KW-1185">Reference proteome</keyword>
<dbReference type="RefSeq" id="XP_012655866.1">
    <property type="nucleotide sequence ID" value="XM_012800412.1"/>
</dbReference>
<sequence>GNEIGDKGVQNIALSLSNCTQLKNLAFSSDNDEKFLKSREIINCKNIKLLNIFINELPQQRKTQIKRLAQKIKRLVKLKID</sequence>